<comment type="caution">
    <text evidence="7">The sequence shown here is derived from an EMBL/GenBank/DDBJ whole genome shotgun (WGS) entry which is preliminary data.</text>
</comment>
<gene>
    <name evidence="7" type="ORF">IAB05_06290</name>
</gene>
<feature type="binding site" evidence="5">
    <location>
        <begin position="229"/>
        <end position="235"/>
    </location>
    <ligand>
        <name>S-adenosyl-L-methionine</name>
        <dbReference type="ChEBI" id="CHEBI:59789"/>
    </ligand>
</feature>
<evidence type="ECO:0000256" key="1">
    <source>
        <dbReference type="ARBA" id="ARBA00022603"/>
    </source>
</evidence>
<evidence type="ECO:0000256" key="4">
    <source>
        <dbReference type="ARBA" id="ARBA00022884"/>
    </source>
</evidence>
<accession>A0A9D1SIL0</accession>
<keyword evidence="3 5" id="KW-0949">S-adenosyl-L-methionine</keyword>
<keyword evidence="4 5" id="KW-0694">RNA-binding</keyword>
<dbReference type="GO" id="GO:0006355">
    <property type="term" value="P:regulation of DNA-templated transcription"/>
    <property type="evidence" value="ECO:0007669"/>
    <property type="project" value="InterPro"/>
</dbReference>
<dbReference type="InterPro" id="IPR006027">
    <property type="entry name" value="NusB_RsmB_TIM44"/>
</dbReference>
<protein>
    <recommendedName>
        <fullName evidence="6">SAM-dependent MTase RsmB/NOP-type domain-containing protein</fullName>
    </recommendedName>
</protein>
<feature type="active site" description="Nucleophile" evidence="5">
    <location>
        <position position="347"/>
    </location>
</feature>
<dbReference type="Proteomes" id="UP000824094">
    <property type="component" value="Unassembled WGS sequence"/>
</dbReference>
<dbReference type="Pfam" id="PF01029">
    <property type="entry name" value="NusB"/>
    <property type="match status" value="1"/>
</dbReference>
<evidence type="ECO:0000256" key="3">
    <source>
        <dbReference type="ARBA" id="ARBA00022691"/>
    </source>
</evidence>
<sequence>MEEILREIYSALDDVLRKGAYINIVFNGEFEHRSQVTFVVKGTVEHYFELTYALETLAPRGVKPALKTLMLGAMFMLKYGSVPDYALVNGVVALAGKMFGQGVKGFVNAVLKKFKTLPPPVGIKKEEADLNAPEFIIRALERDGFDPAAVLRPPVNDNVHFRLGRKGKQDDIKDLKGLTPSEAGGWFSKPDPRLKKLNADGAITFISPSSMECVNAFGDIKGKRYLDLCAAPGGKAVYAAEKGAVVTAADIYPHRVDLIKAYARRMGLRLDACANDATKIKNEWINAFDCVATDVPCMGLGVISYRPDTTINKRPGDIESIVGVQKAILNTACKYVAPGGKLVYSTCSVLKAETEEVIKAFLQHNGDFSILSYKNNTEYGRLIMPDGMWDGFFVCLMEKDK</sequence>
<evidence type="ECO:0000256" key="2">
    <source>
        <dbReference type="ARBA" id="ARBA00022679"/>
    </source>
</evidence>
<name>A0A9D1SIL0_9FIRM</name>
<dbReference type="GO" id="GO:0008173">
    <property type="term" value="F:RNA methyltransferase activity"/>
    <property type="evidence" value="ECO:0007669"/>
    <property type="project" value="InterPro"/>
</dbReference>
<dbReference type="PANTHER" id="PTHR22807:SF53">
    <property type="entry name" value="RIBOSOMAL RNA SMALL SUBUNIT METHYLTRANSFERASE B-RELATED"/>
    <property type="match status" value="1"/>
</dbReference>
<evidence type="ECO:0000313" key="8">
    <source>
        <dbReference type="Proteomes" id="UP000824094"/>
    </source>
</evidence>
<dbReference type="InterPro" id="IPR035926">
    <property type="entry name" value="NusB-like_sf"/>
</dbReference>
<dbReference type="PROSITE" id="PS51686">
    <property type="entry name" value="SAM_MT_RSMB_NOP"/>
    <property type="match status" value="1"/>
</dbReference>
<organism evidence="7 8">
    <name type="scientific">Candidatus Stercoripulliclostridium merdigallinarum</name>
    <dbReference type="NCBI Taxonomy" id="2840951"/>
    <lineage>
        <taxon>Bacteria</taxon>
        <taxon>Bacillati</taxon>
        <taxon>Bacillota</taxon>
        <taxon>Clostridia</taxon>
        <taxon>Eubacteriales</taxon>
        <taxon>Candidatus Stercoripulliclostridium</taxon>
    </lineage>
</organism>
<dbReference type="EMBL" id="DVNF01000184">
    <property type="protein sequence ID" value="HIU60983.1"/>
    <property type="molecule type" value="Genomic_DNA"/>
</dbReference>
<comment type="similarity">
    <text evidence="5">Belongs to the class I-like SAM-binding methyltransferase superfamily. RsmB/NOP family.</text>
</comment>
<reference evidence="7" key="1">
    <citation type="submission" date="2020-10" db="EMBL/GenBank/DDBJ databases">
        <authorList>
            <person name="Gilroy R."/>
        </authorList>
    </citation>
    <scope>NUCLEOTIDE SEQUENCE</scope>
    <source>
        <strain evidence="7">18911</strain>
    </source>
</reference>
<dbReference type="InterPro" id="IPR023267">
    <property type="entry name" value="RCMT"/>
</dbReference>
<dbReference type="Gene3D" id="1.10.940.10">
    <property type="entry name" value="NusB-like"/>
    <property type="match status" value="1"/>
</dbReference>
<proteinExistence type="inferred from homology"/>
<dbReference type="GO" id="GO:0001510">
    <property type="term" value="P:RNA methylation"/>
    <property type="evidence" value="ECO:0007669"/>
    <property type="project" value="InterPro"/>
</dbReference>
<keyword evidence="2 5" id="KW-0808">Transferase</keyword>
<dbReference type="InterPro" id="IPR049560">
    <property type="entry name" value="MeTrfase_RsmB-F_NOP2_cat"/>
</dbReference>
<dbReference type="GO" id="GO:0003723">
    <property type="term" value="F:RNA binding"/>
    <property type="evidence" value="ECO:0007669"/>
    <property type="project" value="UniProtKB-UniRule"/>
</dbReference>
<feature type="binding site" evidence="5">
    <location>
        <position position="294"/>
    </location>
    <ligand>
        <name>S-adenosyl-L-methionine</name>
        <dbReference type="ChEBI" id="CHEBI:59789"/>
    </ligand>
</feature>
<feature type="binding site" evidence="5">
    <location>
        <position position="276"/>
    </location>
    <ligand>
        <name>S-adenosyl-L-methionine</name>
        <dbReference type="ChEBI" id="CHEBI:59789"/>
    </ligand>
</feature>
<keyword evidence="1 5" id="KW-0489">Methyltransferase</keyword>
<dbReference type="Pfam" id="PF01189">
    <property type="entry name" value="Methyltr_RsmB-F"/>
    <property type="match status" value="1"/>
</dbReference>
<dbReference type="SUPFAM" id="SSF53335">
    <property type="entry name" value="S-adenosyl-L-methionine-dependent methyltransferases"/>
    <property type="match status" value="1"/>
</dbReference>
<evidence type="ECO:0000256" key="5">
    <source>
        <dbReference type="PROSITE-ProRule" id="PRU01023"/>
    </source>
</evidence>
<evidence type="ECO:0000259" key="6">
    <source>
        <dbReference type="PROSITE" id="PS51686"/>
    </source>
</evidence>
<reference evidence="7" key="2">
    <citation type="journal article" date="2021" name="PeerJ">
        <title>Extensive microbial diversity within the chicken gut microbiome revealed by metagenomics and culture.</title>
        <authorList>
            <person name="Gilroy R."/>
            <person name="Ravi A."/>
            <person name="Getino M."/>
            <person name="Pursley I."/>
            <person name="Horton D.L."/>
            <person name="Alikhan N.F."/>
            <person name="Baker D."/>
            <person name="Gharbi K."/>
            <person name="Hall N."/>
            <person name="Watson M."/>
            <person name="Adriaenssens E.M."/>
            <person name="Foster-Nyarko E."/>
            <person name="Jarju S."/>
            <person name="Secka A."/>
            <person name="Antonio M."/>
            <person name="Oren A."/>
            <person name="Chaudhuri R.R."/>
            <person name="La Ragione R."/>
            <person name="Hildebrand F."/>
            <person name="Pallen M.J."/>
        </authorList>
    </citation>
    <scope>NUCLEOTIDE SEQUENCE</scope>
    <source>
        <strain evidence="7">18911</strain>
    </source>
</reference>
<dbReference type="AlphaFoldDB" id="A0A9D1SIL0"/>
<dbReference type="InterPro" id="IPR029063">
    <property type="entry name" value="SAM-dependent_MTases_sf"/>
</dbReference>
<dbReference type="Gene3D" id="3.40.50.150">
    <property type="entry name" value="Vaccinia Virus protein VP39"/>
    <property type="match status" value="1"/>
</dbReference>
<evidence type="ECO:0000313" key="7">
    <source>
        <dbReference type="EMBL" id="HIU60983.1"/>
    </source>
</evidence>
<dbReference type="PRINTS" id="PR02008">
    <property type="entry name" value="RCMTFAMILY"/>
</dbReference>
<dbReference type="PANTHER" id="PTHR22807">
    <property type="entry name" value="NOP2 YEAST -RELATED NOL1/NOP2/FMU SUN DOMAIN-CONTAINING"/>
    <property type="match status" value="1"/>
</dbReference>
<dbReference type="InterPro" id="IPR001678">
    <property type="entry name" value="MeTrfase_RsmB-F_NOP2_dom"/>
</dbReference>
<feature type="binding site" evidence="5">
    <location>
        <position position="250"/>
    </location>
    <ligand>
        <name>S-adenosyl-L-methionine</name>
        <dbReference type="ChEBI" id="CHEBI:59789"/>
    </ligand>
</feature>
<dbReference type="SUPFAM" id="SSF48013">
    <property type="entry name" value="NusB-like"/>
    <property type="match status" value="1"/>
</dbReference>
<feature type="domain" description="SAM-dependent MTase RsmB/NOP-type" evidence="6">
    <location>
        <begin position="111"/>
        <end position="400"/>
    </location>
</feature>